<dbReference type="SUPFAM" id="SSF51735">
    <property type="entry name" value="NAD(P)-binding Rossmann-fold domains"/>
    <property type="match status" value="1"/>
</dbReference>
<reference evidence="4 5" key="1">
    <citation type="journal article" date="2024" name="IMA Fungus">
        <title>IMA Genome - F19 : A genome assembly and annotation guide to empower mycologists, including annotated draft genome sequences of Ceratocystis pirilliformis, Diaporthe australafricana, Fusarium ophioides, Paecilomyces lecythidis, and Sporothrix stenoceras.</title>
        <authorList>
            <person name="Aylward J."/>
            <person name="Wilson A.M."/>
            <person name="Visagie C.M."/>
            <person name="Spraker J."/>
            <person name="Barnes I."/>
            <person name="Buitendag C."/>
            <person name="Ceriani C."/>
            <person name="Del Mar Angel L."/>
            <person name="du Plessis D."/>
            <person name="Fuchs T."/>
            <person name="Gasser K."/>
            <person name="Kramer D."/>
            <person name="Li W."/>
            <person name="Munsamy K."/>
            <person name="Piso A."/>
            <person name="Price J.L."/>
            <person name="Sonnekus B."/>
            <person name="Thomas C."/>
            <person name="van der Nest A."/>
            <person name="van Dijk A."/>
            <person name="van Heerden A."/>
            <person name="van Vuuren N."/>
            <person name="Yilmaz N."/>
            <person name="Duong T.A."/>
            <person name="van der Merwe N.A."/>
            <person name="Wingfield M.J."/>
            <person name="Wingfield B.D."/>
        </authorList>
    </citation>
    <scope>NUCLEOTIDE SEQUENCE [LARGE SCALE GENOMIC DNA]</scope>
    <source>
        <strain evidence="4 5">CMW 18300</strain>
    </source>
</reference>
<dbReference type="InterPro" id="IPR013154">
    <property type="entry name" value="ADH-like_N"/>
</dbReference>
<accession>A0ABR3XQ97</accession>
<dbReference type="InterPro" id="IPR020843">
    <property type="entry name" value="ER"/>
</dbReference>
<evidence type="ECO:0000256" key="1">
    <source>
        <dbReference type="ARBA" id="ARBA00022857"/>
    </source>
</evidence>
<dbReference type="InterPro" id="IPR011032">
    <property type="entry name" value="GroES-like_sf"/>
</dbReference>
<name>A0ABR3XQ97_9PEZI</name>
<dbReference type="SUPFAM" id="SSF50129">
    <property type="entry name" value="GroES-like"/>
    <property type="match status" value="1"/>
</dbReference>
<dbReference type="Gene3D" id="3.90.180.10">
    <property type="entry name" value="Medium-chain alcohol dehydrogenases, catalytic domain"/>
    <property type="match status" value="1"/>
</dbReference>
<feature type="domain" description="Enoyl reductase (ER)" evidence="3">
    <location>
        <begin position="15"/>
        <end position="337"/>
    </location>
</feature>
<dbReference type="CDD" id="cd05276">
    <property type="entry name" value="p53_inducible_oxidoreductase"/>
    <property type="match status" value="1"/>
</dbReference>
<comment type="caution">
    <text evidence="4">The sequence shown here is derived from an EMBL/GenBank/DDBJ whole genome shotgun (WGS) entry which is preliminary data.</text>
</comment>
<sequence>MSEHMKAVDIKGGKGSIDALFINAEVPKPKPSAHQALVKIKAFGLNRMDLIQREGHYPLPPQAGPILGVEFSGTVEALGSEEPHHCRGLKVGDEVFGLAYGGAYAEYIAVSTKMLLHKPAGLAWEAAAGVPETFITATQALHFVGGFDSLEGKTVLWHAGASGVSIAGIQLSLRAGAARVFATAGSAEKCAFIEKELGATKAFNYREDDWSKGVLEATGGAGADLIVDFIAGDYVQKNLDCAAREARIVQLAAMGGAELKGLNVAQLLYKRVRWEGSTLRARDEVYQGELRDRLEKYVPDMVSGKLKVLVDRVFAMEDIQEAHRLMEKNVSRGKIICTVP</sequence>
<dbReference type="SMART" id="SM00829">
    <property type="entry name" value="PKS_ER"/>
    <property type="match status" value="1"/>
</dbReference>
<evidence type="ECO:0000313" key="5">
    <source>
        <dbReference type="Proteomes" id="UP001583177"/>
    </source>
</evidence>
<dbReference type="PANTHER" id="PTHR48106">
    <property type="entry name" value="QUINONE OXIDOREDUCTASE PIG3-RELATED"/>
    <property type="match status" value="1"/>
</dbReference>
<dbReference type="Proteomes" id="UP001583177">
    <property type="component" value="Unassembled WGS sequence"/>
</dbReference>
<evidence type="ECO:0000259" key="3">
    <source>
        <dbReference type="SMART" id="SM00829"/>
    </source>
</evidence>
<dbReference type="InterPro" id="IPR036291">
    <property type="entry name" value="NAD(P)-bd_dom_sf"/>
</dbReference>
<dbReference type="NCBIfam" id="TIGR02824">
    <property type="entry name" value="quinone_pig3"/>
    <property type="match status" value="1"/>
</dbReference>
<dbReference type="Gene3D" id="3.40.50.720">
    <property type="entry name" value="NAD(P)-binding Rossmann-like Domain"/>
    <property type="match status" value="1"/>
</dbReference>
<keyword evidence="1" id="KW-0521">NADP</keyword>
<dbReference type="PANTHER" id="PTHR48106:SF18">
    <property type="entry name" value="QUINONE OXIDOREDUCTASE PIG3"/>
    <property type="match status" value="1"/>
</dbReference>
<evidence type="ECO:0000256" key="2">
    <source>
        <dbReference type="ARBA" id="ARBA00023002"/>
    </source>
</evidence>
<proteinExistence type="predicted"/>
<gene>
    <name evidence="4" type="ORF">Daus18300_002071</name>
</gene>
<dbReference type="InterPro" id="IPR014189">
    <property type="entry name" value="Quinone_OxRdtase_PIG3"/>
</dbReference>
<evidence type="ECO:0000313" key="4">
    <source>
        <dbReference type="EMBL" id="KAL1878155.1"/>
    </source>
</evidence>
<dbReference type="Pfam" id="PF00107">
    <property type="entry name" value="ADH_zinc_N"/>
    <property type="match status" value="1"/>
</dbReference>
<keyword evidence="5" id="KW-1185">Reference proteome</keyword>
<dbReference type="Pfam" id="PF08240">
    <property type="entry name" value="ADH_N"/>
    <property type="match status" value="1"/>
</dbReference>
<organism evidence="4 5">
    <name type="scientific">Diaporthe australafricana</name>
    <dbReference type="NCBI Taxonomy" id="127596"/>
    <lineage>
        <taxon>Eukaryota</taxon>
        <taxon>Fungi</taxon>
        <taxon>Dikarya</taxon>
        <taxon>Ascomycota</taxon>
        <taxon>Pezizomycotina</taxon>
        <taxon>Sordariomycetes</taxon>
        <taxon>Sordariomycetidae</taxon>
        <taxon>Diaporthales</taxon>
        <taxon>Diaporthaceae</taxon>
        <taxon>Diaporthe</taxon>
    </lineage>
</organism>
<protein>
    <recommendedName>
        <fullName evidence="3">Enoyl reductase (ER) domain-containing protein</fullName>
    </recommendedName>
</protein>
<keyword evidence="2" id="KW-0560">Oxidoreductase</keyword>
<dbReference type="EMBL" id="JAWRVE010000012">
    <property type="protein sequence ID" value="KAL1878155.1"/>
    <property type="molecule type" value="Genomic_DNA"/>
</dbReference>
<dbReference type="InterPro" id="IPR013149">
    <property type="entry name" value="ADH-like_C"/>
</dbReference>